<proteinExistence type="predicted"/>
<organism evidence="1 2">
    <name type="scientific">Sphingomonas suaedae</name>
    <dbReference type="NCBI Taxonomy" id="2599297"/>
    <lineage>
        <taxon>Bacteria</taxon>
        <taxon>Pseudomonadati</taxon>
        <taxon>Pseudomonadota</taxon>
        <taxon>Alphaproteobacteria</taxon>
        <taxon>Sphingomonadales</taxon>
        <taxon>Sphingomonadaceae</taxon>
        <taxon>Sphingomonas</taxon>
    </lineage>
</organism>
<dbReference type="EMBL" id="CP042239">
    <property type="protein sequence ID" value="QDX25796.1"/>
    <property type="molecule type" value="Genomic_DNA"/>
</dbReference>
<sequence>METELTDLFRSLASICEEETALLQQGRRGEVAGLVQAKTRLVGAVDAEVARLDRVSPDWRDALNGETRAELGDLALRLRDAARDNAATLRRQIDLSDDLMAEISADARRRRGGRSEAYGASGAMTANNLAVPISVNTSF</sequence>
<gene>
    <name evidence="1" type="ORF">FPZ54_07020</name>
</gene>
<dbReference type="RefSeq" id="WP_145846012.1">
    <property type="nucleotide sequence ID" value="NZ_CP042239.1"/>
</dbReference>
<dbReference type="AlphaFoldDB" id="A0A518REB2"/>
<evidence type="ECO:0000313" key="1">
    <source>
        <dbReference type="EMBL" id="QDX25796.1"/>
    </source>
</evidence>
<evidence type="ECO:0008006" key="3">
    <source>
        <dbReference type="Google" id="ProtNLM"/>
    </source>
</evidence>
<evidence type="ECO:0000313" key="2">
    <source>
        <dbReference type="Proteomes" id="UP000318055"/>
    </source>
</evidence>
<accession>A0A518REB2</accession>
<dbReference type="KEGG" id="ssua:FPZ54_07020"/>
<dbReference type="OrthoDB" id="7571789at2"/>
<name>A0A518REB2_9SPHN</name>
<reference evidence="1 2" key="1">
    <citation type="submission" date="2019-07" db="EMBL/GenBank/DDBJ databases">
        <title>Sphingomonas alkalisoli sp. nov., isolated from rhizosphere soil of Suaedae salsa.</title>
        <authorList>
            <person name="Zhang H."/>
            <person name="Xu L."/>
            <person name="Zhang J.-X."/>
            <person name="Sun J.-Q."/>
        </authorList>
    </citation>
    <scope>NUCLEOTIDE SEQUENCE [LARGE SCALE GENOMIC DNA]</scope>
    <source>
        <strain evidence="1 2">XS-10</strain>
    </source>
</reference>
<protein>
    <recommendedName>
        <fullName evidence="3">Flagellar protein FlgN</fullName>
    </recommendedName>
</protein>
<dbReference type="Proteomes" id="UP000318055">
    <property type="component" value="Chromosome"/>
</dbReference>
<keyword evidence="2" id="KW-1185">Reference proteome</keyword>